<reference evidence="12" key="1">
    <citation type="submission" date="2022-08" db="UniProtKB">
        <authorList>
            <consortium name="EnsemblMetazoa"/>
        </authorList>
    </citation>
    <scope>IDENTIFICATION</scope>
    <source>
        <strain evidence="12">05x7-T-G4-1.051#20</strain>
    </source>
</reference>
<evidence type="ECO:0000256" key="6">
    <source>
        <dbReference type="ARBA" id="ARBA00023242"/>
    </source>
</evidence>
<dbReference type="PANTHER" id="PTHR13710">
    <property type="entry name" value="DNA HELICASE RECQ FAMILY MEMBER"/>
    <property type="match status" value="1"/>
</dbReference>
<dbReference type="GO" id="GO:0009378">
    <property type="term" value="F:four-way junction helicase activity"/>
    <property type="evidence" value="ECO:0007669"/>
    <property type="project" value="TreeGrafter"/>
</dbReference>
<protein>
    <recommendedName>
        <fullName evidence="8">DNA 3'-5' helicase</fullName>
        <ecNumber evidence="8">5.6.2.4</ecNumber>
    </recommendedName>
    <alternativeName>
        <fullName evidence="9">DNA 3'-5' helicase BLM</fullName>
    </alternativeName>
</protein>
<dbReference type="PANTHER" id="PTHR13710:SF153">
    <property type="entry name" value="RECQ-LIKE DNA HELICASE BLM"/>
    <property type="match status" value="1"/>
</dbReference>
<name>A0A8W8NKU2_MAGGI</name>
<dbReference type="Pfam" id="PF00270">
    <property type="entry name" value="DEAD"/>
    <property type="match status" value="1"/>
</dbReference>
<evidence type="ECO:0000259" key="10">
    <source>
        <dbReference type="PROSITE" id="PS51192"/>
    </source>
</evidence>
<dbReference type="PROSITE" id="PS51192">
    <property type="entry name" value="HELICASE_ATP_BIND_1"/>
    <property type="match status" value="1"/>
</dbReference>
<dbReference type="GO" id="GO:0005694">
    <property type="term" value="C:chromosome"/>
    <property type="evidence" value="ECO:0007669"/>
    <property type="project" value="TreeGrafter"/>
</dbReference>
<keyword evidence="5" id="KW-0413">Isomerase</keyword>
<dbReference type="InterPro" id="IPR014001">
    <property type="entry name" value="Helicase_ATP-bd"/>
</dbReference>
<dbReference type="SMART" id="SM00490">
    <property type="entry name" value="HELICc"/>
    <property type="match status" value="1"/>
</dbReference>
<accession>A0A8W8NKU2</accession>
<evidence type="ECO:0000256" key="2">
    <source>
        <dbReference type="ARBA" id="ARBA00022741"/>
    </source>
</evidence>
<comment type="similarity">
    <text evidence="1">Belongs to the helicase family. RecQ subfamily.</text>
</comment>
<keyword evidence="4" id="KW-0238">DNA-binding</keyword>
<evidence type="ECO:0000313" key="13">
    <source>
        <dbReference type="Proteomes" id="UP000005408"/>
    </source>
</evidence>
<organism evidence="12 13">
    <name type="scientific">Magallana gigas</name>
    <name type="common">Pacific oyster</name>
    <name type="synonym">Crassostrea gigas</name>
    <dbReference type="NCBI Taxonomy" id="29159"/>
    <lineage>
        <taxon>Eukaryota</taxon>
        <taxon>Metazoa</taxon>
        <taxon>Spiralia</taxon>
        <taxon>Lophotrochozoa</taxon>
        <taxon>Mollusca</taxon>
        <taxon>Bivalvia</taxon>
        <taxon>Autobranchia</taxon>
        <taxon>Pteriomorphia</taxon>
        <taxon>Ostreida</taxon>
        <taxon>Ostreoidea</taxon>
        <taxon>Ostreidae</taxon>
        <taxon>Magallana</taxon>
    </lineage>
</organism>
<dbReference type="Gene3D" id="3.40.50.300">
    <property type="entry name" value="P-loop containing nucleotide triphosphate hydrolases"/>
    <property type="match status" value="2"/>
</dbReference>
<keyword evidence="13" id="KW-1185">Reference proteome</keyword>
<dbReference type="InterPro" id="IPR011545">
    <property type="entry name" value="DEAD/DEAH_box_helicase_dom"/>
</dbReference>
<feature type="domain" description="Helicase ATP-binding" evidence="10">
    <location>
        <begin position="26"/>
        <end position="199"/>
    </location>
</feature>
<dbReference type="EnsemblMetazoa" id="G5701.3">
    <property type="protein sequence ID" value="G5701.3:cds"/>
    <property type="gene ID" value="G5701"/>
</dbReference>
<evidence type="ECO:0000259" key="11">
    <source>
        <dbReference type="PROSITE" id="PS51194"/>
    </source>
</evidence>
<dbReference type="SUPFAM" id="SSF52540">
    <property type="entry name" value="P-loop containing nucleoside triphosphate hydrolases"/>
    <property type="match status" value="1"/>
</dbReference>
<dbReference type="GO" id="GO:0005634">
    <property type="term" value="C:nucleus"/>
    <property type="evidence" value="ECO:0007669"/>
    <property type="project" value="TreeGrafter"/>
</dbReference>
<evidence type="ECO:0000256" key="3">
    <source>
        <dbReference type="ARBA" id="ARBA00022840"/>
    </source>
</evidence>
<sequence length="533" mass="61171">MLTDESRKRIHDVFKVELRENQEKAINAVLCDRDVFVGTRTGSGKSMIYECIPVIKPGIVIIVAPLLSIMKEQVEKLNKFGLSATYIGKNSEEIERIETGQYEFVFGSPERLVGESRWREMLKSSEYRRRLQLLVVDEAHTVTLWGEGRMNEDPFREWFSKIQELRSLCPNVPVLALTATAGPTQRRKILKYLCFRPGYELVLDSPDRRNIKITVKSIKNNDNVEKVFGWLIKDLRHHREQLPRHVVFCNSINDVTKIYFAFIKTCKQYRQNFDMFHSKTDDEIKDKIREDMSDEGKIRILICTNAAGMGVNFHQVHNVVHYGVPRELETFVQQMGRGGRDGKPSHELVLFKMHKGYLKHVEPELVRIVKDSVCRRSMLCAAFQTKHCELTPLHACCDICEKKCTCDCDVCPQSHAAVTDSDDAESSEDEMIRDVSSEERLLLNQKLETLQFSLSDRASGGLINPEVVHGFTKEIVKDIVAKCQVLFTAEDIMEKFPIWSFGIAQEICKIILDVFGDETMYNLVESDSSTSED</sequence>
<evidence type="ECO:0000256" key="9">
    <source>
        <dbReference type="ARBA" id="ARBA00044542"/>
    </source>
</evidence>
<dbReference type="CDD" id="cd17920">
    <property type="entry name" value="DEXHc_RecQ"/>
    <property type="match status" value="1"/>
</dbReference>
<dbReference type="EnsemblMetazoa" id="G14176.3">
    <property type="protein sequence ID" value="G14176.3:cds"/>
    <property type="gene ID" value="G14176"/>
</dbReference>
<dbReference type="GO" id="GO:0005524">
    <property type="term" value="F:ATP binding"/>
    <property type="evidence" value="ECO:0007669"/>
    <property type="project" value="UniProtKB-KW"/>
</dbReference>
<dbReference type="Proteomes" id="UP000005408">
    <property type="component" value="Unassembled WGS sequence"/>
</dbReference>
<keyword evidence="3" id="KW-0067">ATP-binding</keyword>
<dbReference type="AlphaFoldDB" id="A0A8W8NKU2"/>
<evidence type="ECO:0000256" key="4">
    <source>
        <dbReference type="ARBA" id="ARBA00023125"/>
    </source>
</evidence>
<dbReference type="EC" id="5.6.2.4" evidence="8"/>
<dbReference type="GO" id="GO:0003677">
    <property type="term" value="F:DNA binding"/>
    <property type="evidence" value="ECO:0007669"/>
    <property type="project" value="UniProtKB-KW"/>
</dbReference>
<evidence type="ECO:0000256" key="8">
    <source>
        <dbReference type="ARBA" id="ARBA00034808"/>
    </source>
</evidence>
<comment type="catalytic activity">
    <reaction evidence="7">
        <text>Couples ATP hydrolysis with the unwinding of duplex DNA by translocating in the 3'-5' direction.</text>
        <dbReference type="EC" id="5.6.2.4"/>
    </reaction>
</comment>
<feature type="domain" description="Helicase C-terminal" evidence="11">
    <location>
        <begin position="223"/>
        <end position="382"/>
    </location>
</feature>
<evidence type="ECO:0000256" key="1">
    <source>
        <dbReference type="ARBA" id="ARBA00005446"/>
    </source>
</evidence>
<keyword evidence="2" id="KW-0547">Nucleotide-binding</keyword>
<dbReference type="GO" id="GO:0043138">
    <property type="term" value="F:3'-5' DNA helicase activity"/>
    <property type="evidence" value="ECO:0007669"/>
    <property type="project" value="UniProtKB-EC"/>
</dbReference>
<keyword evidence="6" id="KW-0539">Nucleus</keyword>
<dbReference type="GO" id="GO:0000724">
    <property type="term" value="P:double-strand break repair via homologous recombination"/>
    <property type="evidence" value="ECO:0007669"/>
    <property type="project" value="TreeGrafter"/>
</dbReference>
<evidence type="ECO:0000256" key="7">
    <source>
        <dbReference type="ARBA" id="ARBA00034617"/>
    </source>
</evidence>
<proteinExistence type="inferred from homology"/>
<dbReference type="GO" id="GO:0005737">
    <property type="term" value="C:cytoplasm"/>
    <property type="evidence" value="ECO:0007669"/>
    <property type="project" value="TreeGrafter"/>
</dbReference>
<dbReference type="EnsemblMetazoa" id="G5701.2">
    <property type="protein sequence ID" value="G5701.2:cds"/>
    <property type="gene ID" value="G5701"/>
</dbReference>
<dbReference type="SMART" id="SM00487">
    <property type="entry name" value="DEXDc"/>
    <property type="match status" value="1"/>
</dbReference>
<dbReference type="PROSITE" id="PS51194">
    <property type="entry name" value="HELICASE_CTER"/>
    <property type="match status" value="1"/>
</dbReference>
<evidence type="ECO:0000256" key="5">
    <source>
        <dbReference type="ARBA" id="ARBA00023235"/>
    </source>
</evidence>
<dbReference type="InterPro" id="IPR027417">
    <property type="entry name" value="P-loop_NTPase"/>
</dbReference>
<dbReference type="OMA" id="TATHETY"/>
<dbReference type="OrthoDB" id="5959447at2759"/>
<dbReference type="EnsemblMetazoa" id="G5701.1">
    <property type="protein sequence ID" value="G5701.1:cds"/>
    <property type="gene ID" value="G5701"/>
</dbReference>
<evidence type="ECO:0000313" key="12">
    <source>
        <dbReference type="EnsemblMetazoa" id="G5701.2:cds"/>
    </source>
</evidence>
<dbReference type="Pfam" id="PF00271">
    <property type="entry name" value="Helicase_C"/>
    <property type="match status" value="1"/>
</dbReference>
<dbReference type="InterPro" id="IPR001650">
    <property type="entry name" value="Helicase_C-like"/>
</dbReference>